<name>L7J960_PYRO1</name>
<sequence>MVSKGVVITYKRVGYNSQDFKFLNRIADD</sequence>
<proteinExistence type="predicted"/>
<protein>
    <submittedName>
        <fullName evidence="1">Uncharacterized protein</fullName>
    </submittedName>
</protein>
<reference evidence="1" key="1">
    <citation type="journal article" date="2012" name="PLoS Genet.">
        <title>Comparative analysis of the genomes of two field isolates of the rice blast fungus Magnaporthe oryzae.</title>
        <authorList>
            <person name="Xue M."/>
            <person name="Yang J."/>
            <person name="Li Z."/>
            <person name="Hu S."/>
            <person name="Yao N."/>
            <person name="Dean R.A."/>
            <person name="Zhao W."/>
            <person name="Shen M."/>
            <person name="Zhang H."/>
            <person name="Li C."/>
            <person name="Liu L."/>
            <person name="Cao L."/>
            <person name="Xu X."/>
            <person name="Xing Y."/>
            <person name="Hsiang T."/>
            <person name="Zhang Z."/>
            <person name="Xu J.R."/>
            <person name="Peng Y.L."/>
        </authorList>
    </citation>
    <scope>NUCLEOTIDE SEQUENCE [LARGE SCALE GENOMIC DNA]</scope>
    <source>
        <strain evidence="1">P131</strain>
    </source>
</reference>
<organism>
    <name type="scientific">Pyricularia oryzae (strain P131)</name>
    <name type="common">Rice blast fungus</name>
    <name type="synonym">Magnaporthe oryzae</name>
    <dbReference type="NCBI Taxonomy" id="1143193"/>
    <lineage>
        <taxon>Eukaryota</taxon>
        <taxon>Fungi</taxon>
        <taxon>Dikarya</taxon>
        <taxon>Ascomycota</taxon>
        <taxon>Pezizomycotina</taxon>
        <taxon>Sordariomycetes</taxon>
        <taxon>Sordariomycetidae</taxon>
        <taxon>Magnaporthales</taxon>
        <taxon>Pyriculariaceae</taxon>
        <taxon>Pyricularia</taxon>
    </lineage>
</organism>
<gene>
    <name evidence="1" type="ORF">OOW_P131scaffold00585g5</name>
</gene>
<accession>L7J960</accession>
<dbReference type="AlphaFoldDB" id="L7J960"/>
<evidence type="ECO:0000313" key="1">
    <source>
        <dbReference type="EMBL" id="ELQ64663.1"/>
    </source>
</evidence>
<dbReference type="EMBL" id="JH794704">
    <property type="protein sequence ID" value="ELQ64663.1"/>
    <property type="molecule type" value="Genomic_DNA"/>
</dbReference>